<dbReference type="PANTHER" id="PTHR33186">
    <property type="entry name" value="OS10G0136150 PROTEIN-RELATED"/>
    <property type="match status" value="1"/>
</dbReference>
<dbReference type="EnsemblPlants" id="EMT01130">
    <property type="protein sequence ID" value="EMT01130"/>
    <property type="gene ID" value="F775_12098"/>
</dbReference>
<dbReference type="AlphaFoldDB" id="N1QSK4"/>
<evidence type="ECO:0000313" key="2">
    <source>
        <dbReference type="EnsemblPlants" id="EMT01130"/>
    </source>
</evidence>
<dbReference type="ExpressionAtlas" id="N1QSK4">
    <property type="expression patterns" value="baseline"/>
</dbReference>
<evidence type="ECO:0000259" key="1">
    <source>
        <dbReference type="Pfam" id="PF23635"/>
    </source>
</evidence>
<dbReference type="InterPro" id="IPR056594">
    <property type="entry name" value="AT5G49610-like_b-prop"/>
</dbReference>
<reference evidence="2" key="1">
    <citation type="submission" date="2015-06" db="UniProtKB">
        <authorList>
            <consortium name="EnsemblPlants"/>
        </authorList>
    </citation>
    <scope>IDENTIFICATION</scope>
</reference>
<protein>
    <recommendedName>
        <fullName evidence="1">F-box protein AT5G49610-like beta-propeller domain-containing protein</fullName>
    </recommendedName>
</protein>
<organism evidence="2">
    <name type="scientific">Aegilops tauschii</name>
    <name type="common">Tausch's goatgrass</name>
    <name type="synonym">Aegilops squarrosa</name>
    <dbReference type="NCBI Taxonomy" id="37682"/>
    <lineage>
        <taxon>Eukaryota</taxon>
        <taxon>Viridiplantae</taxon>
        <taxon>Streptophyta</taxon>
        <taxon>Embryophyta</taxon>
        <taxon>Tracheophyta</taxon>
        <taxon>Spermatophyta</taxon>
        <taxon>Magnoliopsida</taxon>
        <taxon>Liliopsida</taxon>
        <taxon>Poales</taxon>
        <taxon>Poaceae</taxon>
        <taxon>BOP clade</taxon>
        <taxon>Pooideae</taxon>
        <taxon>Triticodae</taxon>
        <taxon>Triticeae</taxon>
        <taxon>Triticinae</taxon>
        <taxon>Aegilops</taxon>
    </lineage>
</organism>
<accession>N1QSK4</accession>
<feature type="domain" description="F-box protein AT5G49610-like beta-propeller" evidence="1">
    <location>
        <begin position="129"/>
        <end position="322"/>
    </location>
</feature>
<proteinExistence type="predicted"/>
<dbReference type="Pfam" id="PF23635">
    <property type="entry name" value="Beta-prop_AT5G49610-like"/>
    <property type="match status" value="1"/>
</dbReference>
<name>N1QSK4_AEGTA</name>
<dbReference type="PANTHER" id="PTHR33186:SF16">
    <property type="entry name" value="F-BOX ASSOCIATED DOMAIN-CONTAINING PROTEIN"/>
    <property type="match status" value="1"/>
</dbReference>
<sequence>MTPSHLGRQGAAEEWSDSVRVGLSYGAFSWSLTNTCTIGGIVARLFLGKLVTTIMWAFVFGGAFRVQGLEFRVKTLGNTNSSAVFVPTLDSPDCIPFTRFPLQRNRRYEALNVHGCHHGLAILLNLSDREAIVWDPLTGHDYHVPFPPRFHKFTNGFVKNAAVLCAATEDGHVHGDCSLSPFKVAFMSNDFDQKHAMCCLYESESGVWGNIFLVATTSQICDERPGIIVGNLIYWLLDDGGIIELDLERQSLCVIEKPTNVHFTGYRYFQILWTKDDGVGLAILLKSNLRIQLWGRKLKNDGVRWVLQKTIQLDQLLSSVLPRDRKKTYILGYDNDSNTMVLSTAIGALMVQLDTMEFRNIPKRKHATYYPYRNFYTTGWLDI</sequence>